<dbReference type="Proteomes" id="UP000777438">
    <property type="component" value="Unassembled WGS sequence"/>
</dbReference>
<evidence type="ECO:0000256" key="1">
    <source>
        <dbReference type="ARBA" id="ARBA00004496"/>
    </source>
</evidence>
<evidence type="ECO:0000259" key="5">
    <source>
        <dbReference type="Pfam" id="PF13001"/>
    </source>
</evidence>
<evidence type="ECO:0000313" key="7">
    <source>
        <dbReference type="EMBL" id="KAH6895935.1"/>
    </source>
</evidence>
<dbReference type="Gene3D" id="1.25.10.10">
    <property type="entry name" value="Leucine-rich Repeat Variant"/>
    <property type="match status" value="2"/>
</dbReference>
<dbReference type="Pfam" id="PF24492">
    <property type="entry name" value="HEAT_ECM29"/>
    <property type="match status" value="1"/>
</dbReference>
<protein>
    <submittedName>
        <fullName evidence="7">Proteasome stabiliser-domain-containing protein</fullName>
    </submittedName>
</protein>
<evidence type="ECO:0000259" key="6">
    <source>
        <dbReference type="Pfam" id="PF24492"/>
    </source>
</evidence>
<evidence type="ECO:0000313" key="8">
    <source>
        <dbReference type="Proteomes" id="UP000777438"/>
    </source>
</evidence>
<dbReference type="PANTHER" id="PTHR23346">
    <property type="entry name" value="TRANSLATIONAL ACTIVATOR GCN1-RELATED"/>
    <property type="match status" value="1"/>
</dbReference>
<comment type="subcellular location">
    <subcellularLocation>
        <location evidence="1">Cytoplasm</location>
    </subcellularLocation>
</comment>
<dbReference type="PANTHER" id="PTHR23346:SF19">
    <property type="entry name" value="PROTEASOME ADAPTER AND SCAFFOLD PROTEIN ECM29"/>
    <property type="match status" value="1"/>
</dbReference>
<sequence>MAAPPTKERVLQLLGNVELRIFASANKEEKLNELLQKYLAPILVEAGSEYPEVKAKACDGSNTLVVQIFHKLKTFIQPPKVILPVRTLLDQYKSKDSSLVKKLDILGIQHSLERIGDDERRALIPEALKGIAQEEGQAQAKDMCHIILRLLLDIQIPPRGSKEDMLFRQSIGLSNEADAQYLANLIGLFLRLRAPVQTQTWPEANPTFSKVDINLLQIDGHESKTIFRRMSELKRKLVTLLGTGAFTNDEKFLPALYATANFDSKVASTASEILKRTFVSMEAEPLIDRLFQAHSSLPAGYRTQILGVLAKSTISTSMSENIMAVVNLDFAPSESVNSSNQHLQPLSALERTKLHTALFQYLSWVASVGPSREGFTVSAPLISKMRSYVETQGWPRPESTTSEDTSLRSKAYETIGVLTRSANMTLNERLHLASWLFQSLSEDPTNEAVVSIDSALSSLAASIPITTGHDADLLKTLLLKFMKLPDEAPAVRSTRHAVVKWANQCLKFSDITGRWIDILAIGGREHERNDVVEQGEKGLDPWTYFAHIDTNVSTSPPLPDWRDMVVKFIGSPISHTTHSSPPSLSTLSEDVFKSFIGTGPKTPVVALRYIKNMMFLAALDDFKVEPDWQQTLSARVNTDNKTRECIRAYLRTVDHRYIELYLNASFRCATDSEASEEYLRCFVAVASLSPLQVVGVVAKAIRDPHFFMEFNKKEVRSLGASAAGILAPHTLREKEIVLKEIEYMMSQVQSPEIIAAGSNIHAEGILLSFGHVLSRCVYYGRNIPDEVPYPLGLLAKGTSASPLYDVTLDSFAQLWTAGLATPPHKGDQCLQVVVQSLAAEARKGNEKAIFALGRLASSLEEAEADQTSPRNSDDWSHGSVGPIMQELFALHTLKRIEVQFTVGEAITAAVARWDSDYMKVTVDVDSQAAYLQKGARTSALTALLNKLFADCKTTKPSLLKASGIWLFCIVQYCSHVNEVQSRLREAQAAFMHLLSARDELVQETASRGLSLVYERGDPLLRSTLVKDLVSAFTGSGPQLKVDQETELFEPGALPTGEGNSITSYKDIVSLANEVGDQRLVYKFMSLATNAATWSTRSAFGRFGLSTILSDSDIDPKLWPKLYRYRFDPNTNVRRSMEHIWKALAKDSNAVIDTHFDAILQDLLKSIIGREWRIREASCAALADLIHGRPFPQYEKLYGEIWTAALKVLDDVKGSVREAAMRLCMTLSKGLVRQLEEGNGSAPHAVMMKEALHFLLSDKGVESSVQEIQIFALSTVIDITKKGGRSLRPFMPTMVPQLLGLLSSMEPQVINYQYQRLGEDSRDQIDKLRSMVVNQSPLSEAIENCLRFIDKDTMAKLAPNLMKSIKTAIGLPTKLGCARLLGTLFTRHYADAEPFQKEFLNLMVKQTMDKNDEVSRAYADATAYCIRGASMDQGEWFCDTFIKLYLGAEEESRRQKVADVISSLGKLSSDKFGELQTKLLAFSYLGSHDTDEYTRKRFEQVWSEHAGTSRTVVRYVKEICHLVECALETKRWALRDAGAFTVAAMVKDVVQASDTSGHVSDGDFATIWPVLDRVLTLKTFPGKEKLLEVFPDFIEKSRPSWELNSTIAARMKVVALREARRNNQGYRVHAYRALWRFSRLRNDLDLLDDIVDIVTPRLDEFKDEDKMEVDSEDDLAEEVASSGLEAIARGYSPSKIKEDSLAVLGKILDLLKPYLSSPRFATIKRQVWYKCLHDLMEDALSPSAAATDDKGIAITYLLSLDLDLVDVGTESQRVMRAKAAGALLKAKARGVFGRSGPSLEQFKKVVGEALAAERSLDVLKVLKDILAELE</sequence>
<dbReference type="Pfam" id="PF23731">
    <property type="entry name" value="ARM_ECM29_C"/>
    <property type="match status" value="1"/>
</dbReference>
<proteinExistence type="predicted"/>
<dbReference type="GO" id="GO:0036503">
    <property type="term" value="P:ERAD pathway"/>
    <property type="evidence" value="ECO:0007669"/>
    <property type="project" value="TreeGrafter"/>
</dbReference>
<evidence type="ECO:0000256" key="2">
    <source>
        <dbReference type="ARBA" id="ARBA00022490"/>
    </source>
</evidence>
<evidence type="ECO:0000256" key="3">
    <source>
        <dbReference type="ARBA" id="ARBA00022737"/>
    </source>
</evidence>
<keyword evidence="8" id="KW-1185">Reference proteome</keyword>
<evidence type="ECO:0000256" key="4">
    <source>
        <dbReference type="ARBA" id="ARBA00022942"/>
    </source>
</evidence>
<accession>A0A9P8WC86</accession>
<comment type="caution">
    <text evidence="7">The sequence shown here is derived from an EMBL/GenBank/DDBJ whole genome shotgun (WGS) entry which is preliminary data.</text>
</comment>
<feature type="domain" description="Proteasome adapter and scaffold protein ECM29 HEAT-repeat" evidence="6">
    <location>
        <begin position="1286"/>
        <end position="1445"/>
    </location>
</feature>
<dbReference type="GO" id="GO:0005634">
    <property type="term" value="C:nucleus"/>
    <property type="evidence" value="ECO:0007669"/>
    <property type="project" value="TreeGrafter"/>
</dbReference>
<keyword evidence="3" id="KW-0677">Repeat</keyword>
<feature type="domain" description="Proteasome component Ecm29 N-terminal" evidence="5">
    <location>
        <begin position="14"/>
        <end position="520"/>
    </location>
</feature>
<keyword evidence="4 7" id="KW-0647">Proteasome</keyword>
<dbReference type="InterPro" id="IPR024372">
    <property type="entry name" value="Ecm29_N"/>
</dbReference>
<dbReference type="InterPro" id="IPR055443">
    <property type="entry name" value="HEAT_ECM29"/>
</dbReference>
<dbReference type="Pfam" id="PF13001">
    <property type="entry name" value="ECM29_N"/>
    <property type="match status" value="1"/>
</dbReference>
<gene>
    <name evidence="7" type="ORF">B0T10DRAFT_398228</name>
</gene>
<dbReference type="InterPro" id="IPR011989">
    <property type="entry name" value="ARM-like"/>
</dbReference>
<dbReference type="GO" id="GO:0000502">
    <property type="term" value="C:proteasome complex"/>
    <property type="evidence" value="ECO:0007669"/>
    <property type="project" value="UniProtKB-KW"/>
</dbReference>
<dbReference type="SUPFAM" id="SSF48371">
    <property type="entry name" value="ARM repeat"/>
    <property type="match status" value="2"/>
</dbReference>
<dbReference type="GO" id="GO:0005737">
    <property type="term" value="C:cytoplasm"/>
    <property type="evidence" value="ECO:0007669"/>
    <property type="project" value="UniProtKB-SubCell"/>
</dbReference>
<dbReference type="OrthoDB" id="16066at2759"/>
<name>A0A9P8WC86_9HYPO</name>
<dbReference type="InterPro" id="IPR016024">
    <property type="entry name" value="ARM-type_fold"/>
</dbReference>
<dbReference type="EMBL" id="JAGPYM010000004">
    <property type="protein sequence ID" value="KAH6895935.1"/>
    <property type="molecule type" value="Genomic_DNA"/>
</dbReference>
<organism evidence="7 8">
    <name type="scientific">Thelonectria olida</name>
    <dbReference type="NCBI Taxonomy" id="1576542"/>
    <lineage>
        <taxon>Eukaryota</taxon>
        <taxon>Fungi</taxon>
        <taxon>Dikarya</taxon>
        <taxon>Ascomycota</taxon>
        <taxon>Pezizomycotina</taxon>
        <taxon>Sordariomycetes</taxon>
        <taxon>Hypocreomycetidae</taxon>
        <taxon>Hypocreales</taxon>
        <taxon>Nectriaceae</taxon>
        <taxon>Thelonectria</taxon>
    </lineage>
</organism>
<dbReference type="GO" id="GO:0043248">
    <property type="term" value="P:proteasome assembly"/>
    <property type="evidence" value="ECO:0007669"/>
    <property type="project" value="InterPro"/>
</dbReference>
<reference evidence="7 8" key="1">
    <citation type="journal article" date="2021" name="Nat. Commun.">
        <title>Genetic determinants of endophytism in the Arabidopsis root mycobiome.</title>
        <authorList>
            <person name="Mesny F."/>
            <person name="Miyauchi S."/>
            <person name="Thiergart T."/>
            <person name="Pickel B."/>
            <person name="Atanasova L."/>
            <person name="Karlsson M."/>
            <person name="Huettel B."/>
            <person name="Barry K.W."/>
            <person name="Haridas S."/>
            <person name="Chen C."/>
            <person name="Bauer D."/>
            <person name="Andreopoulos W."/>
            <person name="Pangilinan J."/>
            <person name="LaButti K."/>
            <person name="Riley R."/>
            <person name="Lipzen A."/>
            <person name="Clum A."/>
            <person name="Drula E."/>
            <person name="Henrissat B."/>
            <person name="Kohler A."/>
            <person name="Grigoriev I.V."/>
            <person name="Martin F.M."/>
            <person name="Hacquard S."/>
        </authorList>
    </citation>
    <scope>NUCLEOTIDE SEQUENCE [LARGE SCALE GENOMIC DNA]</scope>
    <source>
        <strain evidence="7 8">MPI-CAGE-CH-0241</strain>
    </source>
</reference>
<dbReference type="GO" id="GO:0060090">
    <property type="term" value="F:molecular adaptor activity"/>
    <property type="evidence" value="ECO:0007669"/>
    <property type="project" value="InterPro"/>
</dbReference>
<keyword evidence="2" id="KW-0963">Cytoplasm</keyword>